<feature type="transmembrane region" description="Helical" evidence="2">
    <location>
        <begin position="650"/>
        <end position="668"/>
    </location>
</feature>
<dbReference type="EMBL" id="CYKH01002174">
    <property type="protein sequence ID" value="CUG93624.1"/>
    <property type="molecule type" value="Genomic_DNA"/>
</dbReference>
<dbReference type="VEuPathDB" id="TriTrypDB:BSAL_43855"/>
<dbReference type="AlphaFoldDB" id="A0A0S4JYF1"/>
<feature type="transmembrane region" description="Helical" evidence="2">
    <location>
        <begin position="494"/>
        <end position="514"/>
    </location>
</feature>
<feature type="region of interest" description="Disordered" evidence="1">
    <location>
        <begin position="715"/>
        <end position="748"/>
    </location>
</feature>
<keyword evidence="2 3" id="KW-0812">Transmembrane</keyword>
<feature type="transmembrane region" description="Helical" evidence="2">
    <location>
        <begin position="589"/>
        <end position="612"/>
    </location>
</feature>
<gene>
    <name evidence="3" type="ORF">BSAL_43855</name>
</gene>
<evidence type="ECO:0000256" key="1">
    <source>
        <dbReference type="SAM" id="MobiDB-lite"/>
    </source>
</evidence>
<keyword evidence="2" id="KW-0472">Membrane</keyword>
<proteinExistence type="predicted"/>
<feature type="transmembrane region" description="Helical" evidence="2">
    <location>
        <begin position="461"/>
        <end position="482"/>
    </location>
</feature>
<feature type="transmembrane region" description="Helical" evidence="2">
    <location>
        <begin position="417"/>
        <end position="441"/>
    </location>
</feature>
<name>A0A0S4JYF1_BODSA</name>
<dbReference type="Proteomes" id="UP000051952">
    <property type="component" value="Unassembled WGS sequence"/>
</dbReference>
<organism evidence="3 4">
    <name type="scientific">Bodo saltans</name>
    <name type="common">Flagellated protozoan</name>
    <dbReference type="NCBI Taxonomy" id="75058"/>
    <lineage>
        <taxon>Eukaryota</taxon>
        <taxon>Discoba</taxon>
        <taxon>Euglenozoa</taxon>
        <taxon>Kinetoplastea</taxon>
        <taxon>Metakinetoplastina</taxon>
        <taxon>Eubodonida</taxon>
        <taxon>Bodonidae</taxon>
        <taxon>Bodo</taxon>
    </lineage>
</organism>
<feature type="transmembrane region" description="Helical" evidence="2">
    <location>
        <begin position="619"/>
        <end position="638"/>
    </location>
</feature>
<feature type="transmembrane region" description="Helical" evidence="2">
    <location>
        <begin position="675"/>
        <end position="693"/>
    </location>
</feature>
<sequence>MTPSAPTYSLQPTETVSNDCASLSSTASKSMSFTKSPLTKSHTSVRSVSTTLSLSLSISSTHSDSPSSTTSASVSMLSSSVNSSTSPTGSHRTSTWALSVSLSSTTSVQVSTSPTISGTLSESLSSSQLLPPTASDTNSLLNDSLTSSHTTTQTRSTTSTQSISASQLPSSSLLKMRLSQVSAQLSPLTAPLPTTTNNSMTPFTTLGHQSQSGTTSAGLSSATTSDATLPVGALSVDRRTLLYGWDNSGPPMLVLNLTIEAPARSAAGLRVKNITVNGNVPLQHTYPYYGDSWHVVTLAPTQEYGWVAVSLWQPTTIILDVHMTCGADDAATIHITVPAPGFPQSLAVQVKAAALSSQLIALVAGGGSSGAALGRLMATRSMVMCDADVAVGGGVLDFGLAPCSSEDNSNNAARSAVISNVVLVCIVTFIIFICGILLTLANPSPHAVLRSSTVIVLLPSSLLSVFVSILPTTAAGATLLAARIESSQCAGIDAVLILAAIGTVSLPIVALLWLHRYVRRWGWECVDEQSLDPHHSLDVTKRGLLRGVRSIIQFATRRRYKWREALTAKDPLTLMFQHMWVVLLEYRTIWYAAVDGCGLVAVGAFSVVGGLSSSKCRPFTGLVIALLCLQLLLLNVVWPYTTLFEHVCSSATLALTVVSVVGQLVFTLETPGPEWLLMMSAVCNLAIVGVSLVKSVLDASALVMGLGRRIRIATDQRSSDHTRSRAAEGTPPALPIAPFNTASTPSPPPSATIFAENRLADDSFEPQEAEADDVDIATMMASVFSPLSADGAILTAEESAYQVQDLLHFYSRTD</sequence>
<feature type="compositionally biased region" description="Basic and acidic residues" evidence="1">
    <location>
        <begin position="715"/>
        <end position="726"/>
    </location>
</feature>
<reference evidence="4" key="1">
    <citation type="submission" date="2015-09" db="EMBL/GenBank/DDBJ databases">
        <authorList>
            <consortium name="Pathogen Informatics"/>
        </authorList>
    </citation>
    <scope>NUCLEOTIDE SEQUENCE [LARGE SCALE GENOMIC DNA]</scope>
    <source>
        <strain evidence="4">Lake Konstanz</strain>
    </source>
</reference>
<feature type="region of interest" description="Disordered" evidence="1">
    <location>
        <begin position="111"/>
        <end position="166"/>
    </location>
</feature>
<keyword evidence="4" id="KW-1185">Reference proteome</keyword>
<accession>A0A0S4JYF1</accession>
<evidence type="ECO:0000256" key="2">
    <source>
        <dbReference type="SAM" id="Phobius"/>
    </source>
</evidence>
<evidence type="ECO:0000313" key="4">
    <source>
        <dbReference type="Proteomes" id="UP000051952"/>
    </source>
</evidence>
<evidence type="ECO:0000313" key="3">
    <source>
        <dbReference type="EMBL" id="CUG93624.1"/>
    </source>
</evidence>
<keyword evidence="2" id="KW-1133">Transmembrane helix</keyword>
<protein>
    <submittedName>
        <fullName evidence="3">Transmembrane protein, putative</fullName>
    </submittedName>
</protein>